<dbReference type="InterPro" id="IPR036938">
    <property type="entry name" value="PAP2/HPO_sf"/>
</dbReference>
<organism evidence="3 4">
    <name type="scientific">Thermanaerosceptrum fracticalcis</name>
    <dbReference type="NCBI Taxonomy" id="1712410"/>
    <lineage>
        <taxon>Bacteria</taxon>
        <taxon>Bacillati</taxon>
        <taxon>Bacillota</taxon>
        <taxon>Clostridia</taxon>
        <taxon>Eubacteriales</taxon>
        <taxon>Peptococcaceae</taxon>
        <taxon>Thermanaerosceptrum</taxon>
    </lineage>
</organism>
<dbReference type="OrthoDB" id="9789113at2"/>
<dbReference type="EMBL" id="CP045798">
    <property type="protein sequence ID" value="QNB48513.1"/>
    <property type="molecule type" value="Genomic_DNA"/>
</dbReference>
<keyword evidence="1" id="KW-0812">Transmembrane</keyword>
<dbReference type="PANTHER" id="PTHR14969:SF13">
    <property type="entry name" value="AT30094P"/>
    <property type="match status" value="1"/>
</dbReference>
<reference evidence="3 4" key="1">
    <citation type="journal article" date="2019" name="Front. Microbiol.">
        <title>Thermoanaerosceptrum fracticalcis gen. nov. sp. nov., a Novel Fumarate-Fermenting Microorganism From a Deep Fractured Carbonate Aquifer of the US Great Basin.</title>
        <authorList>
            <person name="Hamilton-Brehm S.D."/>
            <person name="Stewart L.E."/>
            <person name="Zavarin M."/>
            <person name="Caldwell M."/>
            <person name="Lawson P.A."/>
            <person name="Onstott T.C."/>
            <person name="Grzymski J."/>
            <person name="Neveux I."/>
            <person name="Lollar B.S."/>
            <person name="Russell C.E."/>
            <person name="Moser D.P."/>
        </authorList>
    </citation>
    <scope>NUCLEOTIDE SEQUENCE [LARGE SCALE GENOMIC DNA]</scope>
    <source>
        <strain evidence="3 4">DRI-13</strain>
    </source>
</reference>
<gene>
    <name evidence="3" type="ORF">BR63_19000</name>
</gene>
<dbReference type="KEGG" id="tfr:BR63_19000"/>
<evidence type="ECO:0000313" key="4">
    <source>
        <dbReference type="Proteomes" id="UP000515847"/>
    </source>
</evidence>
<feature type="transmembrane region" description="Helical" evidence="1">
    <location>
        <begin position="142"/>
        <end position="162"/>
    </location>
</feature>
<evidence type="ECO:0000313" key="3">
    <source>
        <dbReference type="EMBL" id="QNB48513.1"/>
    </source>
</evidence>
<dbReference type="PANTHER" id="PTHR14969">
    <property type="entry name" value="SPHINGOSINE-1-PHOSPHATE PHOSPHOHYDROLASE"/>
    <property type="match status" value="1"/>
</dbReference>
<dbReference type="CDD" id="cd03392">
    <property type="entry name" value="PAP2_like_2"/>
    <property type="match status" value="1"/>
</dbReference>
<evidence type="ECO:0000259" key="2">
    <source>
        <dbReference type="SMART" id="SM00014"/>
    </source>
</evidence>
<dbReference type="SUPFAM" id="SSF48317">
    <property type="entry name" value="Acid phosphatase/Vanadium-dependent haloperoxidase"/>
    <property type="match status" value="1"/>
</dbReference>
<feature type="transmembrane region" description="Helical" evidence="1">
    <location>
        <begin position="89"/>
        <end position="109"/>
    </location>
</feature>
<name>A0A7G6E8V9_THEFR</name>
<evidence type="ECO:0000256" key="1">
    <source>
        <dbReference type="SAM" id="Phobius"/>
    </source>
</evidence>
<dbReference type="Gene3D" id="1.20.144.10">
    <property type="entry name" value="Phosphatidic acid phosphatase type 2/haloperoxidase"/>
    <property type="match status" value="2"/>
</dbReference>
<dbReference type="Pfam" id="PF01569">
    <property type="entry name" value="PAP2"/>
    <property type="match status" value="1"/>
</dbReference>
<keyword evidence="4" id="KW-1185">Reference proteome</keyword>
<feature type="domain" description="Phosphatidic acid phosphatase type 2/haloperoxidase" evidence="2">
    <location>
        <begin position="174"/>
        <end position="285"/>
    </location>
</feature>
<keyword evidence="1" id="KW-1133">Transmembrane helix</keyword>
<keyword evidence="1" id="KW-0472">Membrane</keyword>
<dbReference type="Proteomes" id="UP000515847">
    <property type="component" value="Chromosome"/>
</dbReference>
<feature type="transmembrane region" description="Helical" evidence="1">
    <location>
        <begin position="37"/>
        <end position="53"/>
    </location>
</feature>
<feature type="transmembrane region" description="Helical" evidence="1">
    <location>
        <begin position="242"/>
        <end position="264"/>
    </location>
</feature>
<feature type="transmembrane region" description="Helical" evidence="1">
    <location>
        <begin position="214"/>
        <end position="235"/>
    </location>
</feature>
<dbReference type="AlphaFoldDB" id="A0A7G6E8V9"/>
<accession>A0A7G6E8V9</accession>
<sequence length="298" mass="33849">MDTKNIFTRGARFFLEGLLIFILGTKAQDFLNNYFEIITVVVTLLVVVLYLISRNTKVVFCLRKVWITIRLKIEDLFAKKLSPLGVFRNYLVGGLALGLGFMLLFAQLAKALINNELKIFDQIVTDAVTLINSPLTTQIMKVITTMGSWVIMISLALVAWFFLLKMKKHFWDSIMVITALAGSWLMNELLKWIFHRSRPDIARLVTATGYSFPSGHAMVSFAFYGMLAYLMWINLKTRGLKYLFTFIFLFLVLSIGISRIYLGVHYPSDVLAGFAAGGFWLVGCILGLQAIRYYKGDI</sequence>
<protein>
    <submittedName>
        <fullName evidence="3">Phosphatase PAP2 family protein</fullName>
    </submittedName>
</protein>
<dbReference type="InterPro" id="IPR000326">
    <property type="entry name" value="PAP2/HPO"/>
</dbReference>
<feature type="transmembrane region" description="Helical" evidence="1">
    <location>
        <begin position="174"/>
        <end position="194"/>
    </location>
</feature>
<dbReference type="SMART" id="SM00014">
    <property type="entry name" value="acidPPc"/>
    <property type="match status" value="1"/>
</dbReference>
<feature type="transmembrane region" description="Helical" evidence="1">
    <location>
        <begin position="270"/>
        <end position="291"/>
    </location>
</feature>
<proteinExistence type="predicted"/>